<dbReference type="GO" id="GO:0003755">
    <property type="term" value="F:peptidyl-prolyl cis-trans isomerase activity"/>
    <property type="evidence" value="ECO:0007669"/>
    <property type="project" value="UniProtKB-UniRule"/>
</dbReference>
<evidence type="ECO:0000256" key="5">
    <source>
        <dbReference type="ARBA" id="ARBA00023110"/>
    </source>
</evidence>
<gene>
    <name evidence="12" type="ORF">A8L45_09950</name>
</gene>
<keyword evidence="13" id="KW-1185">Reference proteome</keyword>
<proteinExistence type="inferred from homology"/>
<comment type="similarity">
    <text evidence="3 10">Belongs to the FKBP-type PPIase family.</text>
</comment>
<dbReference type="EC" id="5.2.1.8" evidence="10"/>
<dbReference type="InterPro" id="IPR046357">
    <property type="entry name" value="PPIase_dom_sf"/>
</dbReference>
<comment type="function">
    <text evidence="8">Also involved in hydrogenase metallocenter assembly, probably by participating in the nickel insertion step. This function in hydrogenase biosynthesis requires chaperone activity and the presence of the metal-binding domain, but not PPIase activity.</text>
</comment>
<name>A0A1C3EJW9_9GAMM</name>
<organism evidence="12 13">
    <name type="scientific">Veronia pacifica</name>
    <dbReference type="NCBI Taxonomy" id="1080227"/>
    <lineage>
        <taxon>Bacteria</taxon>
        <taxon>Pseudomonadati</taxon>
        <taxon>Pseudomonadota</taxon>
        <taxon>Gammaproteobacteria</taxon>
        <taxon>Vibrionales</taxon>
        <taxon>Vibrionaceae</taxon>
        <taxon>Veronia</taxon>
    </lineage>
</organism>
<comment type="caution">
    <text evidence="12">The sequence shown here is derived from an EMBL/GenBank/DDBJ whole genome shotgun (WGS) entry which is preliminary data.</text>
</comment>
<protein>
    <recommendedName>
        <fullName evidence="10">Peptidyl-prolyl cis-trans isomerase</fullName>
        <ecNumber evidence="10">5.2.1.8</ecNumber>
    </recommendedName>
</protein>
<dbReference type="RefSeq" id="WP_068901782.1">
    <property type="nucleotide sequence ID" value="NZ_JBHUIF010000009.1"/>
</dbReference>
<evidence type="ECO:0000256" key="6">
    <source>
        <dbReference type="ARBA" id="ARBA00023186"/>
    </source>
</evidence>
<dbReference type="AlphaFoldDB" id="A0A1C3EJW9"/>
<evidence type="ECO:0000256" key="3">
    <source>
        <dbReference type="ARBA" id="ARBA00006577"/>
    </source>
</evidence>
<reference evidence="12 13" key="1">
    <citation type="submission" date="2016-05" db="EMBL/GenBank/DDBJ databases">
        <title>Genomic Taxonomy of the Vibrionaceae.</title>
        <authorList>
            <person name="Gomez-Gil B."/>
            <person name="Enciso-Ibarra J."/>
        </authorList>
    </citation>
    <scope>NUCLEOTIDE SEQUENCE [LARGE SCALE GENOMIC DNA]</scope>
    <source>
        <strain evidence="12 13">CAIM 1920</strain>
    </source>
</reference>
<dbReference type="Proteomes" id="UP000094936">
    <property type="component" value="Unassembled WGS sequence"/>
</dbReference>
<accession>A0A1C3EJW9</accession>
<feature type="domain" description="PPIase FKBP-type" evidence="11">
    <location>
        <begin position="5"/>
        <end position="70"/>
    </location>
</feature>
<evidence type="ECO:0000313" key="12">
    <source>
        <dbReference type="EMBL" id="ODA33525.1"/>
    </source>
</evidence>
<evidence type="ECO:0000256" key="7">
    <source>
        <dbReference type="ARBA" id="ARBA00023235"/>
    </source>
</evidence>
<evidence type="ECO:0000256" key="8">
    <source>
        <dbReference type="ARBA" id="ARBA00037071"/>
    </source>
</evidence>
<dbReference type="PROSITE" id="PS50059">
    <property type="entry name" value="FKBP_PPIASE"/>
    <property type="match status" value="1"/>
</dbReference>
<evidence type="ECO:0000313" key="13">
    <source>
        <dbReference type="Proteomes" id="UP000094936"/>
    </source>
</evidence>
<dbReference type="OrthoDB" id="9808891at2"/>
<sequence>MIEKDKVVVIEYTVQDLDGAVINSNESDEPMAFIFGAGQVIPGLETGLAGKAAGDAFDVRLEVEEAYGPRVEELVQEVQRAAFQGVDNIEEGMVFTANGPKGDIQVTVVSVTDDKVVVDGNHPLAGKGLHFVGKVVEVRDATDEELSHGHAH</sequence>
<keyword evidence="7 9" id="KW-0413">Isomerase</keyword>
<evidence type="ECO:0000256" key="10">
    <source>
        <dbReference type="RuleBase" id="RU003915"/>
    </source>
</evidence>
<dbReference type="PANTHER" id="PTHR47861:SF3">
    <property type="entry name" value="FKBP-TYPE PEPTIDYL-PROLYL CIS-TRANS ISOMERASE SLYD"/>
    <property type="match status" value="1"/>
</dbReference>
<dbReference type="STRING" id="1080227.A8L45_09950"/>
<evidence type="ECO:0000256" key="2">
    <source>
        <dbReference type="ARBA" id="ARBA00004496"/>
    </source>
</evidence>
<dbReference type="Pfam" id="PF00254">
    <property type="entry name" value="FKBP_C"/>
    <property type="match status" value="1"/>
</dbReference>
<keyword evidence="6" id="KW-0143">Chaperone</keyword>
<keyword evidence="4" id="KW-0963">Cytoplasm</keyword>
<evidence type="ECO:0000256" key="4">
    <source>
        <dbReference type="ARBA" id="ARBA00022490"/>
    </source>
</evidence>
<dbReference type="Gene3D" id="3.10.50.40">
    <property type="match status" value="1"/>
</dbReference>
<dbReference type="SUPFAM" id="SSF54534">
    <property type="entry name" value="FKBP-like"/>
    <property type="match status" value="1"/>
</dbReference>
<dbReference type="PANTHER" id="PTHR47861">
    <property type="entry name" value="FKBP-TYPE PEPTIDYL-PROLYL CIS-TRANS ISOMERASE SLYD"/>
    <property type="match status" value="1"/>
</dbReference>
<evidence type="ECO:0000256" key="9">
    <source>
        <dbReference type="PROSITE-ProRule" id="PRU00277"/>
    </source>
</evidence>
<dbReference type="EMBL" id="LYBM01000015">
    <property type="protein sequence ID" value="ODA33525.1"/>
    <property type="molecule type" value="Genomic_DNA"/>
</dbReference>
<evidence type="ECO:0000256" key="1">
    <source>
        <dbReference type="ARBA" id="ARBA00000971"/>
    </source>
</evidence>
<evidence type="ECO:0000259" key="11">
    <source>
        <dbReference type="PROSITE" id="PS50059"/>
    </source>
</evidence>
<comment type="catalytic activity">
    <reaction evidence="1 9 10">
        <text>[protein]-peptidylproline (omega=180) = [protein]-peptidylproline (omega=0)</text>
        <dbReference type="Rhea" id="RHEA:16237"/>
        <dbReference type="Rhea" id="RHEA-COMP:10747"/>
        <dbReference type="Rhea" id="RHEA-COMP:10748"/>
        <dbReference type="ChEBI" id="CHEBI:83833"/>
        <dbReference type="ChEBI" id="CHEBI:83834"/>
        <dbReference type="EC" id="5.2.1.8"/>
    </reaction>
</comment>
<dbReference type="InterPro" id="IPR001179">
    <property type="entry name" value="PPIase_FKBP_dom"/>
</dbReference>
<dbReference type="GO" id="GO:0005737">
    <property type="term" value="C:cytoplasm"/>
    <property type="evidence" value="ECO:0007669"/>
    <property type="project" value="UniProtKB-SubCell"/>
</dbReference>
<comment type="subcellular location">
    <subcellularLocation>
        <location evidence="2">Cytoplasm</location>
    </subcellularLocation>
</comment>
<dbReference type="GO" id="GO:0042026">
    <property type="term" value="P:protein refolding"/>
    <property type="evidence" value="ECO:0007669"/>
    <property type="project" value="UniProtKB-ARBA"/>
</dbReference>
<keyword evidence="5 9" id="KW-0697">Rotamase</keyword>